<dbReference type="InterPro" id="IPR045087">
    <property type="entry name" value="Cu-oxidase_fam"/>
</dbReference>
<dbReference type="GO" id="GO:0016491">
    <property type="term" value="F:oxidoreductase activity"/>
    <property type="evidence" value="ECO:0007669"/>
    <property type="project" value="TreeGrafter"/>
</dbReference>
<evidence type="ECO:0000256" key="1">
    <source>
        <dbReference type="SAM" id="SignalP"/>
    </source>
</evidence>
<dbReference type="Proteomes" id="UP001345219">
    <property type="component" value="Chromosome 16"/>
</dbReference>
<gene>
    <name evidence="2" type="ORF">SAY87_020627</name>
</gene>
<dbReference type="AlphaFoldDB" id="A0AAN7JQ52"/>
<comment type="caution">
    <text evidence="2">The sequence shown here is derived from an EMBL/GenBank/DDBJ whole genome shotgun (WGS) entry which is preliminary data.</text>
</comment>
<reference evidence="2 3" key="1">
    <citation type="journal article" date="2023" name="Hortic Res">
        <title>Pangenome of water caltrop reveals structural variations and asymmetric subgenome divergence after allopolyploidization.</title>
        <authorList>
            <person name="Zhang X."/>
            <person name="Chen Y."/>
            <person name="Wang L."/>
            <person name="Yuan Y."/>
            <person name="Fang M."/>
            <person name="Shi L."/>
            <person name="Lu R."/>
            <person name="Comes H.P."/>
            <person name="Ma Y."/>
            <person name="Chen Y."/>
            <person name="Huang G."/>
            <person name="Zhou Y."/>
            <person name="Zheng Z."/>
            <person name="Qiu Y."/>
        </authorList>
    </citation>
    <scope>NUCLEOTIDE SEQUENCE [LARGE SCALE GENOMIC DNA]</scope>
    <source>
        <tissue evidence="2">Roots</tissue>
    </source>
</reference>
<name>A0AAN7JQ52_9MYRT</name>
<accession>A0AAN7JQ52</accession>
<organism evidence="2 3">
    <name type="scientific">Trapa incisa</name>
    <dbReference type="NCBI Taxonomy" id="236973"/>
    <lineage>
        <taxon>Eukaryota</taxon>
        <taxon>Viridiplantae</taxon>
        <taxon>Streptophyta</taxon>
        <taxon>Embryophyta</taxon>
        <taxon>Tracheophyta</taxon>
        <taxon>Spermatophyta</taxon>
        <taxon>Magnoliopsida</taxon>
        <taxon>eudicotyledons</taxon>
        <taxon>Gunneridae</taxon>
        <taxon>Pentapetalae</taxon>
        <taxon>rosids</taxon>
        <taxon>malvids</taxon>
        <taxon>Myrtales</taxon>
        <taxon>Lythraceae</taxon>
        <taxon>Trapa</taxon>
    </lineage>
</organism>
<proteinExistence type="predicted"/>
<keyword evidence="3" id="KW-1185">Reference proteome</keyword>
<evidence type="ECO:0000313" key="3">
    <source>
        <dbReference type="Proteomes" id="UP001345219"/>
    </source>
</evidence>
<dbReference type="EMBL" id="JAXIOK010000016">
    <property type="protein sequence ID" value="KAK4751829.1"/>
    <property type="molecule type" value="Genomic_DNA"/>
</dbReference>
<keyword evidence="1" id="KW-0732">Signal</keyword>
<protein>
    <submittedName>
        <fullName evidence="2">Uncharacterized protein</fullName>
    </submittedName>
</protein>
<evidence type="ECO:0000313" key="2">
    <source>
        <dbReference type="EMBL" id="KAK4751829.1"/>
    </source>
</evidence>
<dbReference type="PANTHER" id="PTHR11709">
    <property type="entry name" value="MULTI-COPPER OXIDASE"/>
    <property type="match status" value="1"/>
</dbReference>
<feature type="signal peptide" evidence="1">
    <location>
        <begin position="1"/>
        <end position="26"/>
    </location>
</feature>
<sequence>MGGRARVFILAPALLVFLFLLQSAQAAVHHYTFVLPGAGDPSAQGGYGFRYGTQPRNVRRNHSLGTPFADTSAPYDTNNVTAIFRYRKATRPDSIGFPTLPGATNKTAVTEFTDQLRSLASTEHPVDVPKNITKRVFITVSVNQIYCANESCGGPDGNRLAASLSNISFVTPTIDILQAYYR</sequence>
<feature type="chain" id="PRO_5042974617" evidence="1">
    <location>
        <begin position="27"/>
        <end position="182"/>
    </location>
</feature>
<dbReference type="PANTHER" id="PTHR11709:SF410">
    <property type="entry name" value="LACCASE"/>
    <property type="match status" value="1"/>
</dbReference>